<evidence type="ECO:0000256" key="1">
    <source>
        <dbReference type="SAM" id="MobiDB-lite"/>
    </source>
</evidence>
<dbReference type="Proteomes" id="UP000324222">
    <property type="component" value="Unassembled WGS sequence"/>
</dbReference>
<reference evidence="2 3" key="1">
    <citation type="submission" date="2019-05" db="EMBL/GenBank/DDBJ databases">
        <title>Another draft genome of Portunus trituberculatus and its Hox gene families provides insights of decapod evolution.</title>
        <authorList>
            <person name="Jeong J.-H."/>
            <person name="Song I."/>
            <person name="Kim S."/>
            <person name="Choi T."/>
            <person name="Kim D."/>
            <person name="Ryu S."/>
            <person name="Kim W."/>
        </authorList>
    </citation>
    <scope>NUCLEOTIDE SEQUENCE [LARGE SCALE GENOMIC DNA]</scope>
    <source>
        <tissue evidence="2">Muscle</tissue>
    </source>
</reference>
<accession>A0A5B7HA07</accession>
<feature type="compositionally biased region" description="Basic and acidic residues" evidence="1">
    <location>
        <begin position="76"/>
        <end position="88"/>
    </location>
</feature>
<evidence type="ECO:0000313" key="2">
    <source>
        <dbReference type="EMBL" id="MPC69531.1"/>
    </source>
</evidence>
<organism evidence="2 3">
    <name type="scientific">Portunus trituberculatus</name>
    <name type="common">Swimming crab</name>
    <name type="synonym">Neptunus trituberculatus</name>
    <dbReference type="NCBI Taxonomy" id="210409"/>
    <lineage>
        <taxon>Eukaryota</taxon>
        <taxon>Metazoa</taxon>
        <taxon>Ecdysozoa</taxon>
        <taxon>Arthropoda</taxon>
        <taxon>Crustacea</taxon>
        <taxon>Multicrustacea</taxon>
        <taxon>Malacostraca</taxon>
        <taxon>Eumalacostraca</taxon>
        <taxon>Eucarida</taxon>
        <taxon>Decapoda</taxon>
        <taxon>Pleocyemata</taxon>
        <taxon>Brachyura</taxon>
        <taxon>Eubrachyura</taxon>
        <taxon>Portunoidea</taxon>
        <taxon>Portunidae</taxon>
        <taxon>Portuninae</taxon>
        <taxon>Portunus</taxon>
    </lineage>
</organism>
<proteinExistence type="predicted"/>
<feature type="compositionally biased region" description="Basic and acidic residues" evidence="1">
    <location>
        <begin position="42"/>
        <end position="51"/>
    </location>
</feature>
<dbReference type="EMBL" id="VSRR010029584">
    <property type="protein sequence ID" value="MPC69531.1"/>
    <property type="molecule type" value="Genomic_DNA"/>
</dbReference>
<evidence type="ECO:0000313" key="3">
    <source>
        <dbReference type="Proteomes" id="UP000324222"/>
    </source>
</evidence>
<protein>
    <submittedName>
        <fullName evidence="2">Uncharacterized protein</fullName>
    </submittedName>
</protein>
<feature type="region of interest" description="Disordered" evidence="1">
    <location>
        <begin position="42"/>
        <end position="88"/>
    </location>
</feature>
<gene>
    <name evidence="2" type="ORF">E2C01_063757</name>
</gene>
<keyword evidence="3" id="KW-1185">Reference proteome</keyword>
<comment type="caution">
    <text evidence="2">The sequence shown here is derived from an EMBL/GenBank/DDBJ whole genome shotgun (WGS) entry which is preliminary data.</text>
</comment>
<name>A0A5B7HA07_PORTR</name>
<dbReference type="AlphaFoldDB" id="A0A5B7HA07"/>
<dbReference type="OrthoDB" id="2162691at2759"/>
<sequence length="88" mass="9914">MLMKGPLEKTGAEESLRSLHTSIPPHHASRLQLLLRQIQNLHEAESQRKVPPESSHWNQQTKGEGPLKGPTIEEPTSDKVLRHLQGEL</sequence>